<protein>
    <submittedName>
        <fullName evidence="1">Uncharacterized protein</fullName>
    </submittedName>
</protein>
<organism evidence="1 2">
    <name type="scientific">Rhizophagus clarus</name>
    <dbReference type="NCBI Taxonomy" id="94130"/>
    <lineage>
        <taxon>Eukaryota</taxon>
        <taxon>Fungi</taxon>
        <taxon>Fungi incertae sedis</taxon>
        <taxon>Mucoromycota</taxon>
        <taxon>Glomeromycotina</taxon>
        <taxon>Glomeromycetes</taxon>
        <taxon>Glomerales</taxon>
        <taxon>Glomeraceae</taxon>
        <taxon>Rhizophagus</taxon>
    </lineage>
</organism>
<proteinExistence type="predicted"/>
<gene>
    <name evidence="1" type="ORF">RclHR1_08010004</name>
</gene>
<dbReference type="EMBL" id="BEXD01004206">
    <property type="protein sequence ID" value="GBC08314.1"/>
    <property type="molecule type" value="Genomic_DNA"/>
</dbReference>
<reference evidence="1 2" key="1">
    <citation type="submission" date="2017-11" db="EMBL/GenBank/DDBJ databases">
        <title>The genome of Rhizophagus clarus HR1 reveals common genetic basis of auxotrophy among arbuscular mycorrhizal fungi.</title>
        <authorList>
            <person name="Kobayashi Y."/>
        </authorList>
    </citation>
    <scope>NUCLEOTIDE SEQUENCE [LARGE SCALE GENOMIC DNA]</scope>
    <source>
        <strain evidence="1 2">HR1</strain>
    </source>
</reference>
<evidence type="ECO:0000313" key="1">
    <source>
        <dbReference type="EMBL" id="GBC08314.1"/>
    </source>
</evidence>
<sequence length="189" mass="22365">MEFIENWKNQQSEIIELRTSLMQLYGSEYQISSSEFNAWKSMLRHMGCIEITPYNKNQCEIFSSDTINEARKYARLHGPGTECIEKPIFTQQQFHKDYINKLEHLRRYLKKSYEQEFEIAANGTVIHNECISHCLPYAFGVCTESHSHECVGYGQLFAIFYQLKNDIPTTLHTELDEYQEHLLYYLVIK</sequence>
<comment type="caution">
    <text evidence="1">The sequence shown here is derived from an EMBL/GenBank/DDBJ whole genome shotgun (WGS) entry which is preliminary data.</text>
</comment>
<evidence type="ECO:0000313" key="2">
    <source>
        <dbReference type="Proteomes" id="UP000247702"/>
    </source>
</evidence>
<accession>A0A2Z6RZI4</accession>
<name>A0A2Z6RZI4_9GLOM</name>
<keyword evidence="2" id="KW-1185">Reference proteome</keyword>
<dbReference type="Proteomes" id="UP000247702">
    <property type="component" value="Unassembled WGS sequence"/>
</dbReference>
<dbReference type="AlphaFoldDB" id="A0A2Z6RZI4"/>